<keyword evidence="23" id="KW-1185">Reference proteome</keyword>
<feature type="compositionally biased region" description="Polar residues" evidence="21">
    <location>
        <begin position="725"/>
        <end position="734"/>
    </location>
</feature>
<dbReference type="PROSITE" id="PS01358">
    <property type="entry name" value="ZF_RANBP2_1"/>
    <property type="match status" value="4"/>
</dbReference>
<keyword evidence="11" id="KW-0811">Translocation</keyword>
<feature type="compositionally biased region" description="Polar residues" evidence="21">
    <location>
        <begin position="259"/>
        <end position="275"/>
    </location>
</feature>
<evidence type="ECO:0000256" key="13">
    <source>
        <dbReference type="ARBA" id="ARBA00023132"/>
    </source>
</evidence>
<feature type="compositionally biased region" description="Polar residues" evidence="21">
    <location>
        <begin position="693"/>
        <end position="715"/>
    </location>
</feature>
<evidence type="ECO:0000256" key="17">
    <source>
        <dbReference type="ARBA" id="ARBA00068609"/>
    </source>
</evidence>
<evidence type="ECO:0000256" key="11">
    <source>
        <dbReference type="ARBA" id="ARBA00023010"/>
    </source>
</evidence>
<evidence type="ECO:0000256" key="10">
    <source>
        <dbReference type="ARBA" id="ARBA00022927"/>
    </source>
</evidence>
<evidence type="ECO:0000256" key="6">
    <source>
        <dbReference type="ARBA" id="ARBA00022737"/>
    </source>
</evidence>
<feature type="region of interest" description="Disordered" evidence="21">
    <location>
        <begin position="479"/>
        <end position="518"/>
    </location>
</feature>
<feature type="domain" description="RanBP2-type" evidence="22">
    <location>
        <begin position="930"/>
        <end position="959"/>
    </location>
</feature>
<keyword evidence="7 20" id="KW-0863">Zinc-finger</keyword>
<dbReference type="FunFam" id="4.10.1060.10:FF:000001">
    <property type="entry name" value="Nuclear pore complex protein Nup153"/>
    <property type="match status" value="2"/>
</dbReference>
<keyword evidence="15" id="KW-0539">Nucleus</keyword>
<keyword evidence="4" id="KW-0813">Transport</keyword>
<dbReference type="RefSeq" id="XP_024936620.1">
    <property type="nucleotide sequence ID" value="XM_025080852.1"/>
</dbReference>
<feature type="domain" description="RanBP2-type" evidence="22">
    <location>
        <begin position="877"/>
        <end position="906"/>
    </location>
</feature>
<dbReference type="GO" id="GO:0006606">
    <property type="term" value="P:protein import into nucleus"/>
    <property type="evidence" value="ECO:0007669"/>
    <property type="project" value="TreeGrafter"/>
</dbReference>
<keyword evidence="12" id="KW-0238">DNA-binding</keyword>
<dbReference type="SUPFAM" id="SSF90209">
    <property type="entry name" value="Ran binding protein zinc finger-like"/>
    <property type="match status" value="2"/>
</dbReference>
<evidence type="ECO:0000256" key="1">
    <source>
        <dbReference type="ARBA" id="ARBA00001947"/>
    </source>
</evidence>
<dbReference type="PANTHER" id="PTHR23193:SF23">
    <property type="entry name" value="NUCLEAR PORE COMPLEX PROTEIN NUP153"/>
    <property type="match status" value="1"/>
</dbReference>
<feature type="region of interest" description="Disordered" evidence="21">
    <location>
        <begin position="1399"/>
        <end position="1423"/>
    </location>
</feature>
<feature type="compositionally biased region" description="Polar residues" evidence="21">
    <location>
        <begin position="601"/>
        <end position="616"/>
    </location>
</feature>
<evidence type="ECO:0000256" key="21">
    <source>
        <dbReference type="SAM" id="MobiDB-lite"/>
    </source>
</evidence>
<feature type="compositionally biased region" description="Low complexity" evidence="21">
    <location>
        <begin position="1409"/>
        <end position="1423"/>
    </location>
</feature>
<feature type="compositionally biased region" description="Polar residues" evidence="21">
    <location>
        <begin position="1399"/>
        <end position="1408"/>
    </location>
</feature>
<dbReference type="GeneID" id="107263483"/>
<evidence type="ECO:0000313" key="23">
    <source>
        <dbReference type="Proteomes" id="UP000694920"/>
    </source>
</evidence>
<feature type="region of interest" description="Disordered" evidence="21">
    <location>
        <begin position="1140"/>
        <end position="1167"/>
    </location>
</feature>
<feature type="region of interest" description="Disordered" evidence="21">
    <location>
        <begin position="119"/>
        <end position="142"/>
    </location>
</feature>
<dbReference type="GO" id="GO:0006405">
    <property type="term" value="P:RNA export from nucleus"/>
    <property type="evidence" value="ECO:0007669"/>
    <property type="project" value="TreeGrafter"/>
</dbReference>
<evidence type="ECO:0000256" key="18">
    <source>
        <dbReference type="ARBA" id="ARBA00078197"/>
    </source>
</evidence>
<protein>
    <recommendedName>
        <fullName evidence="17">Nuclear pore complex protein Nup153</fullName>
    </recommendedName>
    <alternativeName>
        <fullName evidence="19">153 kDa nucleoporin</fullName>
    </alternativeName>
    <alternativeName>
        <fullName evidence="18">Nucleoporin Nup153</fullName>
    </alternativeName>
</protein>
<dbReference type="InterPro" id="IPR036443">
    <property type="entry name" value="Znf_RanBP2_sf"/>
</dbReference>
<comment type="cofactor">
    <cofactor evidence="1">
        <name>Zn(2+)</name>
        <dbReference type="ChEBI" id="CHEBI:29105"/>
    </cofactor>
</comment>
<feature type="domain" description="RanBP2-type" evidence="22">
    <location>
        <begin position="743"/>
        <end position="772"/>
    </location>
</feature>
<dbReference type="PROSITE" id="PS50199">
    <property type="entry name" value="ZF_RANBP2_2"/>
    <property type="match status" value="4"/>
</dbReference>
<evidence type="ECO:0000259" key="22">
    <source>
        <dbReference type="PROSITE" id="PS50199"/>
    </source>
</evidence>
<keyword evidence="8" id="KW-0509">mRNA transport</keyword>
<evidence type="ECO:0000256" key="7">
    <source>
        <dbReference type="ARBA" id="ARBA00022771"/>
    </source>
</evidence>
<evidence type="ECO:0000256" key="8">
    <source>
        <dbReference type="ARBA" id="ARBA00022816"/>
    </source>
</evidence>
<feature type="region of interest" description="Disordered" evidence="21">
    <location>
        <begin position="676"/>
        <end position="734"/>
    </location>
</feature>
<dbReference type="GO" id="GO:0003677">
    <property type="term" value="F:DNA binding"/>
    <property type="evidence" value="ECO:0007669"/>
    <property type="project" value="UniProtKB-KW"/>
</dbReference>
<dbReference type="InterPro" id="IPR001876">
    <property type="entry name" value="Znf_RanBP2"/>
</dbReference>
<evidence type="ECO:0000256" key="9">
    <source>
        <dbReference type="ARBA" id="ARBA00022833"/>
    </source>
</evidence>
<evidence type="ECO:0000256" key="19">
    <source>
        <dbReference type="ARBA" id="ARBA00079437"/>
    </source>
</evidence>
<feature type="compositionally biased region" description="Basic and acidic residues" evidence="21">
    <location>
        <begin position="498"/>
        <end position="507"/>
    </location>
</feature>
<keyword evidence="14" id="KW-0472">Membrane</keyword>
<keyword evidence="6" id="KW-0677">Repeat</keyword>
<dbReference type="SMART" id="SM00547">
    <property type="entry name" value="ZnF_RBZ"/>
    <property type="match status" value="4"/>
</dbReference>
<dbReference type="GO" id="GO:0008270">
    <property type="term" value="F:zinc ion binding"/>
    <property type="evidence" value="ECO:0007669"/>
    <property type="project" value="UniProtKB-KW"/>
</dbReference>
<organism evidence="23 24">
    <name type="scientific">Cephus cinctus</name>
    <name type="common">Wheat stem sawfly</name>
    <dbReference type="NCBI Taxonomy" id="211228"/>
    <lineage>
        <taxon>Eukaryota</taxon>
        <taxon>Metazoa</taxon>
        <taxon>Ecdysozoa</taxon>
        <taxon>Arthropoda</taxon>
        <taxon>Hexapoda</taxon>
        <taxon>Insecta</taxon>
        <taxon>Pterygota</taxon>
        <taxon>Neoptera</taxon>
        <taxon>Endopterygota</taxon>
        <taxon>Hymenoptera</taxon>
        <taxon>Cephoidea</taxon>
        <taxon>Cephidae</taxon>
        <taxon>Cephus</taxon>
    </lineage>
</organism>
<evidence type="ECO:0000256" key="20">
    <source>
        <dbReference type="PROSITE-ProRule" id="PRU00322"/>
    </source>
</evidence>
<dbReference type="Pfam" id="PF00641">
    <property type="entry name" value="Zn_ribbon_RanBP"/>
    <property type="match status" value="2"/>
</dbReference>
<feature type="region of interest" description="Disordered" evidence="21">
    <location>
        <begin position="372"/>
        <end position="392"/>
    </location>
</feature>
<evidence type="ECO:0000256" key="2">
    <source>
        <dbReference type="ARBA" id="ARBA00004126"/>
    </source>
</evidence>
<name>A0AAJ7VX99_CEPCN</name>
<feature type="domain" description="RanBP2-type" evidence="22">
    <location>
        <begin position="801"/>
        <end position="830"/>
    </location>
</feature>
<keyword evidence="13" id="KW-0906">Nuclear pore complex</keyword>
<feature type="compositionally biased region" description="Low complexity" evidence="21">
    <location>
        <begin position="1153"/>
        <end position="1166"/>
    </location>
</feature>
<dbReference type="Proteomes" id="UP000694920">
    <property type="component" value="Unplaced"/>
</dbReference>
<comment type="subcellular location">
    <subcellularLocation>
        <location evidence="2">Nucleus membrane</location>
    </subcellularLocation>
    <subcellularLocation>
        <location evidence="3">Nucleus</location>
        <location evidence="3">Nuclear pore complex</location>
    </subcellularLocation>
</comment>
<feature type="region of interest" description="Disordered" evidence="21">
    <location>
        <begin position="233"/>
        <end position="277"/>
    </location>
</feature>
<proteinExistence type="inferred from homology"/>
<reference evidence="24" key="1">
    <citation type="submission" date="2025-08" db="UniProtKB">
        <authorList>
            <consortium name="RefSeq"/>
        </authorList>
    </citation>
    <scope>IDENTIFICATION</scope>
</reference>
<dbReference type="GO" id="GO:0051028">
    <property type="term" value="P:mRNA transport"/>
    <property type="evidence" value="ECO:0007669"/>
    <property type="project" value="UniProtKB-KW"/>
</dbReference>
<comment type="similarity">
    <text evidence="16">Belongs to the NUP153 family.</text>
</comment>
<evidence type="ECO:0000313" key="24">
    <source>
        <dbReference type="RefSeq" id="XP_024936620.1"/>
    </source>
</evidence>
<evidence type="ECO:0000256" key="3">
    <source>
        <dbReference type="ARBA" id="ARBA00004567"/>
    </source>
</evidence>
<dbReference type="InterPro" id="IPR026054">
    <property type="entry name" value="Nucleoporin"/>
</dbReference>
<gene>
    <name evidence="24" type="primary">LOC107263483</name>
</gene>
<feature type="compositionally biased region" description="Polar residues" evidence="21">
    <location>
        <begin position="374"/>
        <end position="392"/>
    </location>
</feature>
<feature type="compositionally biased region" description="Acidic residues" evidence="21">
    <location>
        <begin position="126"/>
        <end position="138"/>
    </location>
</feature>
<dbReference type="GO" id="GO:0017056">
    <property type="term" value="F:structural constituent of nuclear pore"/>
    <property type="evidence" value="ECO:0007669"/>
    <property type="project" value="TreeGrafter"/>
</dbReference>
<evidence type="ECO:0000256" key="4">
    <source>
        <dbReference type="ARBA" id="ARBA00022448"/>
    </source>
</evidence>
<keyword evidence="10" id="KW-0653">Protein transport</keyword>
<keyword evidence="9" id="KW-0862">Zinc</keyword>
<dbReference type="PANTHER" id="PTHR23193">
    <property type="entry name" value="NUCLEAR PORE COMPLEX PROTEIN NUP"/>
    <property type="match status" value="1"/>
</dbReference>
<evidence type="ECO:0000256" key="16">
    <source>
        <dbReference type="ARBA" id="ARBA00060842"/>
    </source>
</evidence>
<evidence type="ECO:0000256" key="14">
    <source>
        <dbReference type="ARBA" id="ARBA00023136"/>
    </source>
</evidence>
<dbReference type="Gene3D" id="4.10.1060.10">
    <property type="entry name" value="Zinc finger, RanBP2-type"/>
    <property type="match status" value="4"/>
</dbReference>
<sequence length="1621" mass="172167">MAKGSKSLTGKRAHGSKPYDANNVSSLALDKAFRGRTKPASLPTVFRVFPEIESSKSYSRREYHRNVLYISSLLTEWVTARPFRYHNHSFVKKVATKVTDLIPQKSWISKWFNSSQDNGDILNDMENPEESELEEEEMQQPPPLKRACIRMDVTHPPGTFAIRPRNRNSLDKANSGKESFPNHNDTMEDFREPSAAGPSGVRRLVSSTPALNMDIRTAATQRSELNSLASLAMPQNNGATNGTDDNSESSESTSGCSSLIPQTNRQEGPSNTSYNAPYVNRKKFMDDKVNFTNHLQSPRSLFLESTSRDSLSSRRPSFNASMMNSTLDRASSLSSPFYNGNTTFGGANAAGLYRRNRSFFNNSNEPQIKVPRRTSVQVKPSNAAGTDSSGMSQTAKRILEALEHFSSPILDAKKIPLKNTNNINTVATGKKRLREDDNPGTPRVGLRHLTRELTVPTVPDLLKLRRRRKLQDTTVAARDIVSARNGPPAQPASQEYQLRSENDEKSKFHSKVKSKSKTSLEKEETVAAVNLPSIALPISSLPNFDITLPQYPSAAKKNAVKEETFKFASPIKLTETSNNLKSISNFTFSKPLNADEKEMLNDSSNSPSKNVSLESNASTVSCTSSGTMSNFMWTGSSTAPRPKEKSKNKVINSFETKVANELKAGSVMDILGKKTEMETDSKSSPGRSHLEKQTGSLEPSTDFSKSKSHSLNSEKSNLEVHKISQKPTVKPNNNDFGLQFKMSNNLWECDACLVRNKQTDVKCVSCNTPKPGENIERVDSTTKPNTIPSSKSDLMEKFKPAEGSWECPGCMLRNTGKVTTCPCCNTGKPGSLGASPKGTNFTASNFMNNQTSFKTLPSGLNVPPSNTSNAMDKCKPAKGTWECPSCMVRNNDADTSCPCCNTSKPVAAKNGTKKSEKSTSSGFGDNFKKPEGSWTCDACMVPNKGDITECVCCGTVKPGASKPDKVSTTSSTGSTIQFNFGIPANVGSFKFGIDKAEDVPKPENSTSTETFVFCSKPQTTESGQFSFGIPKDAEQATPETSKPAATSFWAPKTTEVTTGFQFNVTKQPAKPQPDPVKEENKVTPLFTFGVPKTEGAAVPAQTPFTFGTPSVTASTVSQFTFGTTKTDITKTEAAQEVPKVTFGTPAAETPKTSAPSSESAPSSIASGNASLPTASAALNKVTETKAVPVFSFGAPSTLAAAINVPTNVTTTAASLPSLGQSPFTFDDKKVTSLPQATSIPSFGQTSVTAPVPASSSTFVFGGNKASEESGAPSKKEAAISFGNATTTPAFNVPSNNSLFGANEAKPIVLAPAFGAPESKPSLFGMLDNKVPAFGNVEAKTPLFGATENKVPTFGSSDKAAPVFSAPAPTFGAPSANVTPFGSTVTPVFGSPAATPSFGTGTPSNIFSTSKPSENNASAPAPSNSSLFTFGSTASPAPSPGGFNFSASNPAAPAQKSLFTFGSTSTTDQPAKAFGSNTFSSPALINSAPSSFAFNAPKPETPAFGQPVNPTPNLFGGPQSTPGLGQNQSAPSFISPNPTPNTGFNFGAAAPTPSTGGFNFGSAASAAPPSGGFNFNAPGAAPVVSFDPNTPPSFKFTGGSAPPTFNAQPTRRIKKAVRRMPR</sequence>
<feature type="compositionally biased region" description="Low complexity" evidence="21">
    <location>
        <begin position="241"/>
        <end position="258"/>
    </location>
</feature>
<feature type="region of interest" description="Disordered" evidence="21">
    <location>
        <begin position="156"/>
        <end position="202"/>
    </location>
</feature>
<feature type="region of interest" description="Disordered" evidence="21">
    <location>
        <begin position="597"/>
        <end position="616"/>
    </location>
</feature>
<dbReference type="GO" id="GO:0005643">
    <property type="term" value="C:nuclear pore"/>
    <property type="evidence" value="ECO:0007669"/>
    <property type="project" value="UniProtKB-SubCell"/>
</dbReference>
<evidence type="ECO:0000256" key="5">
    <source>
        <dbReference type="ARBA" id="ARBA00022723"/>
    </source>
</evidence>
<accession>A0AAJ7VX99</accession>
<evidence type="ECO:0000256" key="15">
    <source>
        <dbReference type="ARBA" id="ARBA00023242"/>
    </source>
</evidence>
<dbReference type="GO" id="GO:0008139">
    <property type="term" value="F:nuclear localization sequence binding"/>
    <property type="evidence" value="ECO:0007669"/>
    <property type="project" value="TreeGrafter"/>
</dbReference>
<evidence type="ECO:0000256" key="12">
    <source>
        <dbReference type="ARBA" id="ARBA00023125"/>
    </source>
</evidence>
<keyword evidence="5" id="KW-0479">Metal-binding</keyword>
<dbReference type="GO" id="GO:0031965">
    <property type="term" value="C:nuclear membrane"/>
    <property type="evidence" value="ECO:0007669"/>
    <property type="project" value="UniProtKB-SubCell"/>
</dbReference>